<dbReference type="Gene3D" id="3.40.50.880">
    <property type="match status" value="1"/>
</dbReference>
<evidence type="ECO:0000313" key="2">
    <source>
        <dbReference type="EMBL" id="SMC25472.1"/>
    </source>
</evidence>
<dbReference type="Proteomes" id="UP000192761">
    <property type="component" value="Unassembled WGS sequence"/>
</dbReference>
<dbReference type="PROSITE" id="PS51273">
    <property type="entry name" value="GATASE_TYPE_1"/>
    <property type="match status" value="1"/>
</dbReference>
<organism evidence="2 3">
    <name type="scientific">Andreprevotia lacus DSM 23236</name>
    <dbReference type="NCBI Taxonomy" id="1121001"/>
    <lineage>
        <taxon>Bacteria</taxon>
        <taxon>Pseudomonadati</taxon>
        <taxon>Pseudomonadota</taxon>
        <taxon>Betaproteobacteria</taxon>
        <taxon>Neisseriales</taxon>
        <taxon>Chitinibacteraceae</taxon>
        <taxon>Andreprevotia</taxon>
    </lineage>
</organism>
<name>A0A1W1XNN4_9NEIS</name>
<dbReference type="InterPro" id="IPR029062">
    <property type="entry name" value="Class_I_gatase-like"/>
</dbReference>
<dbReference type="InterPro" id="IPR044992">
    <property type="entry name" value="ChyE-like"/>
</dbReference>
<sequence>MTQTCWAIRHVAFEDLGTLAAPLQAAGYAIRYLEAGIDDPAQLDGADDRDLLVVLGGPIGAYETDSYPWLHAEIAAIGRWLRAGRPTLGICLGSQLMAAALGARVYPGHEKEIGWYPLTATAAGAAAGIAALTTPHTTMLHWHGDTFDLPEGATLLASSAAYPHQVYSWGERALAFQCHPEFDAQRQEQWMIGHAGELAGQGIDLAGLRALGVEHGAQLKRQTQVWLAQWLAQLTPGQRA</sequence>
<protein>
    <submittedName>
        <fullName evidence="2">GMP synthase (Glutamine-hydrolysing)</fullName>
    </submittedName>
</protein>
<dbReference type="PANTHER" id="PTHR42695">
    <property type="entry name" value="GLUTAMINE AMIDOTRANSFERASE YLR126C-RELATED"/>
    <property type="match status" value="1"/>
</dbReference>
<dbReference type="FunFam" id="3.40.50.880:FF:000033">
    <property type="entry name" value="Glutamine amidotransferase class-I"/>
    <property type="match status" value="1"/>
</dbReference>
<dbReference type="EMBL" id="FWXD01000011">
    <property type="protein sequence ID" value="SMC25472.1"/>
    <property type="molecule type" value="Genomic_DNA"/>
</dbReference>
<keyword evidence="3" id="KW-1185">Reference proteome</keyword>
<dbReference type="GO" id="GO:0005829">
    <property type="term" value="C:cytosol"/>
    <property type="evidence" value="ECO:0007669"/>
    <property type="project" value="TreeGrafter"/>
</dbReference>
<dbReference type="PANTHER" id="PTHR42695:SF5">
    <property type="entry name" value="GLUTAMINE AMIDOTRANSFERASE YLR126C-RELATED"/>
    <property type="match status" value="1"/>
</dbReference>
<dbReference type="Pfam" id="PF00117">
    <property type="entry name" value="GATase"/>
    <property type="match status" value="1"/>
</dbReference>
<dbReference type="OrthoDB" id="9813383at2"/>
<reference evidence="2 3" key="1">
    <citation type="submission" date="2017-04" db="EMBL/GenBank/DDBJ databases">
        <authorList>
            <person name="Afonso C.L."/>
            <person name="Miller P.J."/>
            <person name="Scott M.A."/>
            <person name="Spackman E."/>
            <person name="Goraichik I."/>
            <person name="Dimitrov K.M."/>
            <person name="Suarez D.L."/>
            <person name="Swayne D.E."/>
        </authorList>
    </citation>
    <scope>NUCLEOTIDE SEQUENCE [LARGE SCALE GENOMIC DNA]</scope>
    <source>
        <strain evidence="2 3">DSM 23236</strain>
    </source>
</reference>
<feature type="domain" description="Glutamine amidotransferase" evidence="1">
    <location>
        <begin position="42"/>
        <end position="191"/>
    </location>
</feature>
<proteinExistence type="predicted"/>
<accession>A0A1W1XNN4</accession>
<dbReference type="InterPro" id="IPR017926">
    <property type="entry name" value="GATASE"/>
</dbReference>
<dbReference type="CDD" id="cd01741">
    <property type="entry name" value="GATase1_1"/>
    <property type="match status" value="1"/>
</dbReference>
<dbReference type="SUPFAM" id="SSF52317">
    <property type="entry name" value="Class I glutamine amidotransferase-like"/>
    <property type="match status" value="1"/>
</dbReference>
<dbReference type="STRING" id="1121001.SAMN02745857_02183"/>
<evidence type="ECO:0000259" key="1">
    <source>
        <dbReference type="Pfam" id="PF00117"/>
    </source>
</evidence>
<dbReference type="AlphaFoldDB" id="A0A1W1XNN4"/>
<dbReference type="NCBIfam" id="NF005458">
    <property type="entry name" value="PRK07053.1"/>
    <property type="match status" value="1"/>
</dbReference>
<evidence type="ECO:0000313" key="3">
    <source>
        <dbReference type="Proteomes" id="UP000192761"/>
    </source>
</evidence>
<dbReference type="RefSeq" id="WP_084090832.1">
    <property type="nucleotide sequence ID" value="NZ_FWXD01000011.1"/>
</dbReference>
<gene>
    <name evidence="2" type="ORF">SAMN02745857_02183</name>
</gene>